<evidence type="ECO:0000256" key="3">
    <source>
        <dbReference type="ARBA" id="ARBA00022475"/>
    </source>
</evidence>
<accession>A0ABV9QLS5</accession>
<keyword evidence="5 7" id="KW-1133">Transmembrane helix</keyword>
<feature type="transmembrane region" description="Helical" evidence="7">
    <location>
        <begin position="114"/>
        <end position="137"/>
    </location>
</feature>
<evidence type="ECO:0000256" key="1">
    <source>
        <dbReference type="ARBA" id="ARBA00004651"/>
    </source>
</evidence>
<feature type="transmembrane region" description="Helical" evidence="7">
    <location>
        <begin position="219"/>
        <end position="241"/>
    </location>
</feature>
<comment type="similarity">
    <text evidence="7">Belongs to the binding-protein-dependent transport system permease family.</text>
</comment>
<dbReference type="SUPFAM" id="SSF161098">
    <property type="entry name" value="MetI-like"/>
    <property type="match status" value="1"/>
</dbReference>
<dbReference type="Pfam" id="PF00528">
    <property type="entry name" value="BPD_transp_1"/>
    <property type="match status" value="1"/>
</dbReference>
<dbReference type="PROSITE" id="PS50928">
    <property type="entry name" value="ABC_TM1"/>
    <property type="match status" value="1"/>
</dbReference>
<feature type="transmembrane region" description="Helical" evidence="7">
    <location>
        <begin position="149"/>
        <end position="168"/>
    </location>
</feature>
<evidence type="ECO:0000313" key="10">
    <source>
        <dbReference type="Proteomes" id="UP001595916"/>
    </source>
</evidence>
<name>A0ABV9QLS5_9FIRM</name>
<feature type="transmembrane region" description="Helical" evidence="7">
    <location>
        <begin position="45"/>
        <end position="67"/>
    </location>
</feature>
<keyword evidence="6 7" id="KW-0472">Membrane</keyword>
<dbReference type="PANTHER" id="PTHR43386">
    <property type="entry name" value="OLIGOPEPTIDE TRANSPORT SYSTEM PERMEASE PROTEIN APPC"/>
    <property type="match status" value="1"/>
</dbReference>
<dbReference type="PANTHER" id="PTHR43386:SF1">
    <property type="entry name" value="D,D-DIPEPTIDE TRANSPORT SYSTEM PERMEASE PROTEIN DDPC-RELATED"/>
    <property type="match status" value="1"/>
</dbReference>
<proteinExistence type="inferred from homology"/>
<feature type="transmembrane region" description="Helical" evidence="7">
    <location>
        <begin position="281"/>
        <end position="302"/>
    </location>
</feature>
<dbReference type="Gene3D" id="1.10.3720.10">
    <property type="entry name" value="MetI-like"/>
    <property type="match status" value="1"/>
</dbReference>
<evidence type="ECO:0000256" key="4">
    <source>
        <dbReference type="ARBA" id="ARBA00022692"/>
    </source>
</evidence>
<comment type="caution">
    <text evidence="9">The sequence shown here is derived from an EMBL/GenBank/DDBJ whole genome shotgun (WGS) entry which is preliminary data.</text>
</comment>
<organism evidence="9 10">
    <name type="scientific">Filifactor villosus</name>
    <dbReference type="NCBI Taxonomy" id="29374"/>
    <lineage>
        <taxon>Bacteria</taxon>
        <taxon>Bacillati</taxon>
        <taxon>Bacillota</taxon>
        <taxon>Clostridia</taxon>
        <taxon>Peptostreptococcales</taxon>
        <taxon>Filifactoraceae</taxon>
        <taxon>Filifactor</taxon>
    </lineage>
</organism>
<evidence type="ECO:0000256" key="2">
    <source>
        <dbReference type="ARBA" id="ARBA00022448"/>
    </source>
</evidence>
<dbReference type="EMBL" id="JBHSHL010000003">
    <property type="protein sequence ID" value="MFC4803654.1"/>
    <property type="molecule type" value="Genomic_DNA"/>
</dbReference>
<keyword evidence="2 7" id="KW-0813">Transport</keyword>
<evidence type="ECO:0000256" key="7">
    <source>
        <dbReference type="RuleBase" id="RU363032"/>
    </source>
</evidence>
<reference evidence="10" key="1">
    <citation type="journal article" date="2019" name="Int. J. Syst. Evol. Microbiol.">
        <title>The Global Catalogue of Microorganisms (GCM) 10K type strain sequencing project: providing services to taxonomists for standard genome sequencing and annotation.</title>
        <authorList>
            <consortium name="The Broad Institute Genomics Platform"/>
            <consortium name="The Broad Institute Genome Sequencing Center for Infectious Disease"/>
            <person name="Wu L."/>
            <person name="Ma J."/>
        </authorList>
    </citation>
    <scope>NUCLEOTIDE SEQUENCE [LARGE SCALE GENOMIC DNA]</scope>
    <source>
        <strain evidence="10">CCUG 46385</strain>
    </source>
</reference>
<dbReference type="CDD" id="cd06261">
    <property type="entry name" value="TM_PBP2"/>
    <property type="match status" value="1"/>
</dbReference>
<evidence type="ECO:0000256" key="6">
    <source>
        <dbReference type="ARBA" id="ARBA00023136"/>
    </source>
</evidence>
<dbReference type="InterPro" id="IPR050366">
    <property type="entry name" value="BP-dependent_transpt_permease"/>
</dbReference>
<evidence type="ECO:0000259" key="8">
    <source>
        <dbReference type="PROSITE" id="PS50928"/>
    </source>
</evidence>
<keyword evidence="3" id="KW-1003">Cell membrane</keyword>
<sequence>MKKITKEQEVKNNQTETFEQAEARLKSENPTGFSVIVREFKKDRLAMFSFIALCLFIATVFIMSALIDIEQLQTVDILRKYEPPSSGAFWNWFGRDPGGRSVMGYVIVGARNSITVGVLITLLTTGVGLFTGLAMGYYGGKVDSLGMRVVDFIGILPMLMIVIAFVNLVPKYNIWSFILIMSAFYWTGTTRLVRSKALSEARRDYVNASKTMGTSDLKIMFGGILPNISSIIIVDSTLALAGNIGAEVALSFLGFGLPESTPSIGTLISYASKPEVIQYKYFVWLPAALVLLFMMLAINYVGQALRRAADAKQRLG</sequence>
<dbReference type="InterPro" id="IPR000515">
    <property type="entry name" value="MetI-like"/>
</dbReference>
<dbReference type="InterPro" id="IPR035906">
    <property type="entry name" value="MetI-like_sf"/>
</dbReference>
<dbReference type="Proteomes" id="UP001595916">
    <property type="component" value="Unassembled WGS sequence"/>
</dbReference>
<evidence type="ECO:0000313" key="9">
    <source>
        <dbReference type="EMBL" id="MFC4803654.1"/>
    </source>
</evidence>
<keyword evidence="4 7" id="KW-0812">Transmembrane</keyword>
<feature type="transmembrane region" description="Helical" evidence="7">
    <location>
        <begin position="174"/>
        <end position="193"/>
    </location>
</feature>
<dbReference type="RefSeq" id="WP_379787101.1">
    <property type="nucleotide sequence ID" value="NZ_JBHSHL010000003.1"/>
</dbReference>
<gene>
    <name evidence="9" type="ORF">ACFO4R_01025</name>
</gene>
<comment type="subcellular location">
    <subcellularLocation>
        <location evidence="1 7">Cell membrane</location>
        <topology evidence="1 7">Multi-pass membrane protein</topology>
    </subcellularLocation>
</comment>
<keyword evidence="10" id="KW-1185">Reference proteome</keyword>
<evidence type="ECO:0000256" key="5">
    <source>
        <dbReference type="ARBA" id="ARBA00022989"/>
    </source>
</evidence>
<protein>
    <submittedName>
        <fullName evidence="9">ABC transporter permease</fullName>
    </submittedName>
</protein>
<feature type="domain" description="ABC transmembrane type-1" evidence="8">
    <location>
        <begin position="110"/>
        <end position="302"/>
    </location>
</feature>